<dbReference type="EMBL" id="QXDA01000004">
    <property type="protein sequence ID" value="RIA22537.1"/>
    <property type="molecule type" value="Genomic_DNA"/>
</dbReference>
<name>A0A397MIG2_ECTOL</name>
<proteinExistence type="predicted"/>
<keyword evidence="1" id="KW-0812">Transmembrane</keyword>
<keyword evidence="1" id="KW-1133">Transmembrane helix</keyword>
<dbReference type="Proteomes" id="UP000265836">
    <property type="component" value="Unassembled WGS sequence"/>
</dbReference>
<dbReference type="AlphaFoldDB" id="A0A397MIG2"/>
<organism evidence="2 3">
    <name type="scientific">Ectopseudomonas oleovorans</name>
    <name type="common">Pseudomonas oleovorans</name>
    <dbReference type="NCBI Taxonomy" id="301"/>
    <lineage>
        <taxon>Bacteria</taxon>
        <taxon>Pseudomonadati</taxon>
        <taxon>Pseudomonadota</taxon>
        <taxon>Gammaproteobacteria</taxon>
        <taxon>Pseudomonadales</taxon>
        <taxon>Pseudomonadaceae</taxon>
        <taxon>Ectopseudomonas</taxon>
    </lineage>
</organism>
<sequence>MDIKRFEKTRLKYDDVPMHRKRWFVFISLLVFLPATILIALTGDLYAKKDGTVYKFKSNAINQLIIMAVVFMLAGLFLAANR</sequence>
<evidence type="ECO:0000313" key="2">
    <source>
        <dbReference type="EMBL" id="RIA22537.1"/>
    </source>
</evidence>
<reference evidence="2 3" key="1">
    <citation type="submission" date="2018-08" db="EMBL/GenBank/DDBJ databases">
        <title>Genome sequencing of rice bacterial endophytes.</title>
        <authorList>
            <person name="Venturi V."/>
        </authorList>
    </citation>
    <scope>NUCLEOTIDE SEQUENCE [LARGE SCALE GENOMIC DNA]</scope>
    <source>
        <strain evidence="2 3">E1205</strain>
    </source>
</reference>
<evidence type="ECO:0000313" key="3">
    <source>
        <dbReference type="Proteomes" id="UP000265836"/>
    </source>
</evidence>
<comment type="caution">
    <text evidence="2">The sequence shown here is derived from an EMBL/GenBank/DDBJ whole genome shotgun (WGS) entry which is preliminary data.</text>
</comment>
<feature type="transmembrane region" description="Helical" evidence="1">
    <location>
        <begin position="61"/>
        <end position="80"/>
    </location>
</feature>
<evidence type="ECO:0000256" key="1">
    <source>
        <dbReference type="SAM" id="Phobius"/>
    </source>
</evidence>
<protein>
    <submittedName>
        <fullName evidence="2">Uncharacterized protein</fullName>
    </submittedName>
</protein>
<dbReference type="RefSeq" id="WP_119693711.1">
    <property type="nucleotide sequence ID" value="NZ_QXDA01000004.1"/>
</dbReference>
<feature type="transmembrane region" description="Helical" evidence="1">
    <location>
        <begin position="21"/>
        <end position="41"/>
    </location>
</feature>
<keyword evidence="1" id="KW-0472">Membrane</keyword>
<gene>
    <name evidence="2" type="ORF">DFO61_3224</name>
</gene>
<accession>A0A397MIG2</accession>